<evidence type="ECO:0000256" key="5">
    <source>
        <dbReference type="SAM" id="Phobius"/>
    </source>
</evidence>
<comment type="cofactor">
    <cofactor evidence="1">
        <name>Zn(2+)</name>
        <dbReference type="ChEBI" id="CHEBI:29105"/>
    </cofactor>
</comment>
<dbReference type="PANTHER" id="PTHR11271:SF48">
    <property type="entry name" value="AMIDOHYDROLASE-RELATED DOMAIN-CONTAINING PROTEIN"/>
    <property type="match status" value="1"/>
</dbReference>
<keyword evidence="3" id="KW-0378">Hydrolase</keyword>
<dbReference type="Gene3D" id="3.20.20.140">
    <property type="entry name" value="Metal-dependent hydrolases"/>
    <property type="match status" value="1"/>
</dbReference>
<dbReference type="PANTHER" id="PTHR11271">
    <property type="entry name" value="GUANINE DEAMINASE"/>
    <property type="match status" value="1"/>
</dbReference>
<dbReference type="GO" id="GO:0019239">
    <property type="term" value="F:deaminase activity"/>
    <property type="evidence" value="ECO:0007669"/>
    <property type="project" value="TreeGrafter"/>
</dbReference>
<organism evidence="7 8">
    <name type="scientific">Ditylenchus dipsaci</name>
    <dbReference type="NCBI Taxonomy" id="166011"/>
    <lineage>
        <taxon>Eukaryota</taxon>
        <taxon>Metazoa</taxon>
        <taxon>Ecdysozoa</taxon>
        <taxon>Nematoda</taxon>
        <taxon>Chromadorea</taxon>
        <taxon>Rhabditida</taxon>
        <taxon>Tylenchina</taxon>
        <taxon>Tylenchomorpha</taxon>
        <taxon>Sphaerularioidea</taxon>
        <taxon>Anguinidae</taxon>
        <taxon>Anguininae</taxon>
        <taxon>Ditylenchus</taxon>
    </lineage>
</organism>
<evidence type="ECO:0000313" key="8">
    <source>
        <dbReference type="WBParaSite" id="jg24188"/>
    </source>
</evidence>
<evidence type="ECO:0000256" key="1">
    <source>
        <dbReference type="ARBA" id="ARBA00001947"/>
    </source>
</evidence>
<keyword evidence="5" id="KW-1133">Transmembrane helix</keyword>
<dbReference type="InterPro" id="IPR051607">
    <property type="entry name" value="Metallo-dep_hydrolases"/>
</dbReference>
<keyword evidence="7" id="KW-1185">Reference proteome</keyword>
<dbReference type="Gene3D" id="2.30.40.10">
    <property type="entry name" value="Urease, subunit C, domain 1"/>
    <property type="match status" value="1"/>
</dbReference>
<dbReference type="InterPro" id="IPR011059">
    <property type="entry name" value="Metal-dep_hydrolase_composite"/>
</dbReference>
<accession>A0A915DVR8</accession>
<feature type="transmembrane region" description="Helical" evidence="5">
    <location>
        <begin position="57"/>
        <end position="74"/>
    </location>
</feature>
<sequence>MILMTTVHCTYTQRQQLDELAGTANWHVCVCPTPEAREQRANKEFNLGNGVTNNMEFLVVQAFLIGIVALLYFMRRSSQNNRNEQAVHFTSRRNEQEEERAQMNKNSRNCAQLNATKLLTIATVNGASALQLDNRMGTFQVGNYFDFVAFDLLSPRLQQFVGGDKGEQLADVIVFGSGNAEIVMTAVAGRVMFRK</sequence>
<proteinExistence type="predicted"/>
<dbReference type="WBParaSite" id="jg24188">
    <property type="protein sequence ID" value="jg24188"/>
    <property type="gene ID" value="jg24188"/>
</dbReference>
<evidence type="ECO:0000256" key="4">
    <source>
        <dbReference type="ARBA" id="ARBA00022833"/>
    </source>
</evidence>
<feature type="domain" description="Amidohydrolase-related" evidence="6">
    <location>
        <begin position="108"/>
        <end position="190"/>
    </location>
</feature>
<dbReference type="AlphaFoldDB" id="A0A915DVR8"/>
<name>A0A915DVR8_9BILA</name>
<dbReference type="GO" id="GO:0046872">
    <property type="term" value="F:metal ion binding"/>
    <property type="evidence" value="ECO:0007669"/>
    <property type="project" value="UniProtKB-KW"/>
</dbReference>
<reference evidence="8" key="1">
    <citation type="submission" date="2022-11" db="UniProtKB">
        <authorList>
            <consortium name="WormBaseParasite"/>
        </authorList>
    </citation>
    <scope>IDENTIFICATION</scope>
</reference>
<dbReference type="GO" id="GO:0005829">
    <property type="term" value="C:cytosol"/>
    <property type="evidence" value="ECO:0007669"/>
    <property type="project" value="TreeGrafter"/>
</dbReference>
<evidence type="ECO:0000256" key="3">
    <source>
        <dbReference type="ARBA" id="ARBA00022801"/>
    </source>
</evidence>
<evidence type="ECO:0000259" key="6">
    <source>
        <dbReference type="Pfam" id="PF01979"/>
    </source>
</evidence>
<keyword evidence="5" id="KW-0472">Membrane</keyword>
<keyword evidence="5" id="KW-0812">Transmembrane</keyword>
<dbReference type="InterPro" id="IPR006680">
    <property type="entry name" value="Amidohydro-rel"/>
</dbReference>
<evidence type="ECO:0000313" key="7">
    <source>
        <dbReference type="Proteomes" id="UP000887574"/>
    </source>
</evidence>
<keyword evidence="2" id="KW-0479">Metal-binding</keyword>
<dbReference type="Proteomes" id="UP000887574">
    <property type="component" value="Unplaced"/>
</dbReference>
<protein>
    <submittedName>
        <fullName evidence="8">Amidohydrolase-related domain-containing protein</fullName>
    </submittedName>
</protein>
<evidence type="ECO:0000256" key="2">
    <source>
        <dbReference type="ARBA" id="ARBA00022723"/>
    </source>
</evidence>
<keyword evidence="4" id="KW-0862">Zinc</keyword>
<dbReference type="Pfam" id="PF01979">
    <property type="entry name" value="Amidohydro_1"/>
    <property type="match status" value="1"/>
</dbReference>